<proteinExistence type="predicted"/>
<reference evidence="4 5" key="1">
    <citation type="journal article" date="2016" name="PLoS ONE">
        <title>Complete Genome Sequence and Comparative Genomics of a Novel Myxobacterium Myxococcus hansupus.</title>
        <authorList>
            <person name="Sharma G."/>
            <person name="Narwani T."/>
            <person name="Subramanian S."/>
        </authorList>
    </citation>
    <scope>NUCLEOTIDE SEQUENCE [LARGE SCALE GENOMIC DNA]</scope>
    <source>
        <strain evidence="5">mixupus</strain>
    </source>
</reference>
<dbReference type="eggNOG" id="COG4964">
    <property type="taxonomic scope" value="Bacteria"/>
</dbReference>
<dbReference type="PATRIC" id="fig|1297742.4.peg.5797"/>
<protein>
    <recommendedName>
        <fullName evidence="3">Pilus formation protein N-terminal domain-containing protein</fullName>
    </recommendedName>
</protein>
<evidence type="ECO:0000259" key="3">
    <source>
        <dbReference type="Pfam" id="PF13629"/>
    </source>
</evidence>
<feature type="signal peptide" evidence="2">
    <location>
        <begin position="1"/>
        <end position="22"/>
    </location>
</feature>
<dbReference type="KEGG" id="mym:A176_005700"/>
<dbReference type="RefSeq" id="WP_002635351.1">
    <property type="nucleotide sequence ID" value="NZ_CP012109.1"/>
</dbReference>
<keyword evidence="5" id="KW-1185">Reference proteome</keyword>
<feature type="region of interest" description="Disordered" evidence="1">
    <location>
        <begin position="216"/>
        <end position="259"/>
    </location>
</feature>
<feature type="domain" description="Pilus formation protein N-terminal" evidence="3">
    <location>
        <begin position="31"/>
        <end position="92"/>
    </location>
</feature>
<dbReference type="EMBL" id="CP012109">
    <property type="protein sequence ID" value="AKQ68788.1"/>
    <property type="molecule type" value="Genomic_DNA"/>
</dbReference>
<sequence>MSARMYAVGALLACLVPALARAWPVDLVVPLEPGKERFHKLDTVDWVQVADASIAEAELLAGSNELLLTGQKEGRTLLLLYARGRFAVWRLTVGSPPPEDPAPKLAAARAACPDLKATSGAERSLSASVKDSACRLALLELLKTDAFVARELELTFELNVLQEQLVSIGEGLQPLGLEARYSGAGVVVSGSASTEGHRKALWELFHRSVGRVPLDDQIQEVKPPEPPDAGAPDAATPAVAAEREIPVEVLPPPKKSRKR</sequence>
<evidence type="ECO:0000256" key="2">
    <source>
        <dbReference type="SAM" id="SignalP"/>
    </source>
</evidence>
<name>A0A0H4X4G4_9BACT</name>
<dbReference type="InterPro" id="IPR032789">
    <property type="entry name" value="T2SS-T3SS_pil_N"/>
</dbReference>
<feature type="chain" id="PRO_5005212320" description="Pilus formation protein N-terminal domain-containing protein" evidence="2">
    <location>
        <begin position="23"/>
        <end position="259"/>
    </location>
</feature>
<evidence type="ECO:0000313" key="4">
    <source>
        <dbReference type="EMBL" id="AKQ68788.1"/>
    </source>
</evidence>
<evidence type="ECO:0000256" key="1">
    <source>
        <dbReference type="SAM" id="MobiDB-lite"/>
    </source>
</evidence>
<accession>A0A0H4X4G4</accession>
<dbReference type="Pfam" id="PF13629">
    <property type="entry name" value="T2SS-T3SS_pil_N"/>
    <property type="match status" value="1"/>
</dbReference>
<organism evidence="4 5">
    <name type="scientific">Pseudomyxococcus hansupus</name>
    <dbReference type="NCBI Taxonomy" id="1297742"/>
    <lineage>
        <taxon>Bacteria</taxon>
        <taxon>Pseudomonadati</taxon>
        <taxon>Myxococcota</taxon>
        <taxon>Myxococcia</taxon>
        <taxon>Myxococcales</taxon>
        <taxon>Cystobacterineae</taxon>
        <taxon>Myxococcaceae</taxon>
        <taxon>Pseudomyxococcus</taxon>
    </lineage>
</organism>
<keyword evidence="2" id="KW-0732">Signal</keyword>
<dbReference type="OrthoDB" id="5508601at2"/>
<evidence type="ECO:0000313" key="5">
    <source>
        <dbReference type="Proteomes" id="UP000009026"/>
    </source>
</evidence>
<feature type="compositionally biased region" description="Low complexity" evidence="1">
    <location>
        <begin position="230"/>
        <end position="240"/>
    </location>
</feature>
<dbReference type="AlphaFoldDB" id="A0A0H4X4G4"/>
<dbReference type="Proteomes" id="UP000009026">
    <property type="component" value="Chromosome"/>
</dbReference>
<dbReference type="STRING" id="1297742.A176_005700"/>
<gene>
    <name evidence="4" type="ORF">A176_005700</name>
</gene>